<dbReference type="InterPro" id="IPR033900">
    <property type="entry name" value="Gram_neg_porin_domain"/>
</dbReference>
<dbReference type="PANTHER" id="PTHR34501">
    <property type="entry name" value="PROTEIN YDDL-RELATED"/>
    <property type="match status" value="1"/>
</dbReference>
<comment type="subunit">
    <text evidence="2">Homotrimer.</text>
</comment>
<accession>A0A2N5C452</accession>
<sequence length="376" mass="40853">MRNNFRRPRMVPLVVSAGISACISAGLAAPALAEEGVTIYGRLNTAIEYSRASTATDGTRLGGTARLTNNRSVFGFRGEEGLGGSLKAVWQIESNVSLDTGQGQIAGRNSRVGLQGEYGLVFMGHWQTPYTESTAGYDPYYPTTAGYMALIGNGSTSSSDNVQDTSSFDRRQKNILQYRSPQLWGASLWLGWGLPEEKTTVPRNPALYSAALVYDRGPLSATFAYEIHQHYQAAGRNDDALKVALAYQLLPGTRLAAVYEHLHYRTDTGDLQRNGYYASLVQKLGPGSVRVGVAFAPNGTGSSTDTIGFFRSGPETGATQFTVGYDYPLSKRTALYAYYSRINNRKNAIYDFAINELGVSAGADPQTFALGMRHFF</sequence>
<evidence type="ECO:0000256" key="7">
    <source>
        <dbReference type="ARBA" id="ARBA00023065"/>
    </source>
</evidence>
<keyword evidence="6 11" id="KW-0732">Signal</keyword>
<keyword evidence="7" id="KW-0406">Ion transport</keyword>
<proteinExistence type="predicted"/>
<evidence type="ECO:0000256" key="8">
    <source>
        <dbReference type="ARBA" id="ARBA00023114"/>
    </source>
</evidence>
<dbReference type="GO" id="GO:0046930">
    <property type="term" value="C:pore complex"/>
    <property type="evidence" value="ECO:0007669"/>
    <property type="project" value="UniProtKB-KW"/>
</dbReference>
<evidence type="ECO:0000256" key="5">
    <source>
        <dbReference type="ARBA" id="ARBA00022692"/>
    </source>
</evidence>
<evidence type="ECO:0000259" key="12">
    <source>
        <dbReference type="Pfam" id="PF13609"/>
    </source>
</evidence>
<dbReference type="EMBL" id="PJRP01000021">
    <property type="protein sequence ID" value="PLP96999.1"/>
    <property type="molecule type" value="Genomic_DNA"/>
</dbReference>
<dbReference type="AlphaFoldDB" id="A0A2N5C452"/>
<keyword evidence="3" id="KW-0813">Transport</keyword>
<dbReference type="STRING" id="82633.GCA_000974605_04379"/>
<evidence type="ECO:0000256" key="3">
    <source>
        <dbReference type="ARBA" id="ARBA00022448"/>
    </source>
</evidence>
<feature type="chain" id="PRO_5014943919" evidence="11">
    <location>
        <begin position="34"/>
        <end position="376"/>
    </location>
</feature>
<dbReference type="PANTHER" id="PTHR34501:SF9">
    <property type="entry name" value="MAJOR OUTER MEMBRANE PROTEIN P.IA"/>
    <property type="match status" value="1"/>
</dbReference>
<comment type="subcellular location">
    <subcellularLocation>
        <location evidence="1">Cell outer membrane</location>
        <topology evidence="1">Multi-pass membrane protein</topology>
    </subcellularLocation>
</comment>
<keyword evidence="4" id="KW-1134">Transmembrane beta strand</keyword>
<keyword evidence="8" id="KW-0626">Porin</keyword>
<dbReference type="OrthoDB" id="5293374at2"/>
<reference evidence="13 14" key="1">
    <citation type="submission" date="2017-12" db="EMBL/GenBank/DDBJ databases">
        <title>Genome sequence of the active heterotrophic nitrifier-denitrifier, Cupriavidus pauculus UM1.</title>
        <authorList>
            <person name="Putonti C."/>
            <person name="Castignetti D."/>
        </authorList>
    </citation>
    <scope>NUCLEOTIDE SEQUENCE [LARGE SCALE GENOMIC DNA]</scope>
    <source>
        <strain evidence="13 14">UM1</strain>
    </source>
</reference>
<keyword evidence="10" id="KW-0998">Cell outer membrane</keyword>
<name>A0A2N5C452_9BURK</name>
<dbReference type="PROSITE" id="PS51257">
    <property type="entry name" value="PROKAR_LIPOPROTEIN"/>
    <property type="match status" value="1"/>
</dbReference>
<keyword evidence="5" id="KW-0812">Transmembrane</keyword>
<protein>
    <submittedName>
        <fullName evidence="13">Porin</fullName>
    </submittedName>
</protein>
<comment type="caution">
    <text evidence="13">The sequence shown here is derived from an EMBL/GenBank/DDBJ whole genome shotgun (WGS) entry which is preliminary data.</text>
</comment>
<evidence type="ECO:0000313" key="13">
    <source>
        <dbReference type="EMBL" id="PLP96999.1"/>
    </source>
</evidence>
<dbReference type="GO" id="GO:0015288">
    <property type="term" value="F:porin activity"/>
    <property type="evidence" value="ECO:0007669"/>
    <property type="project" value="UniProtKB-KW"/>
</dbReference>
<dbReference type="Pfam" id="PF13609">
    <property type="entry name" value="Porin_4"/>
    <property type="match status" value="1"/>
</dbReference>
<dbReference type="InterPro" id="IPR002299">
    <property type="entry name" value="Porin_Neis"/>
</dbReference>
<keyword evidence="9" id="KW-0472">Membrane</keyword>
<evidence type="ECO:0000256" key="4">
    <source>
        <dbReference type="ARBA" id="ARBA00022452"/>
    </source>
</evidence>
<dbReference type="Gene3D" id="2.40.160.10">
    <property type="entry name" value="Porin"/>
    <property type="match status" value="1"/>
</dbReference>
<feature type="signal peptide" evidence="11">
    <location>
        <begin position="1"/>
        <end position="33"/>
    </location>
</feature>
<dbReference type="SUPFAM" id="SSF56935">
    <property type="entry name" value="Porins"/>
    <property type="match status" value="1"/>
</dbReference>
<evidence type="ECO:0000256" key="11">
    <source>
        <dbReference type="SAM" id="SignalP"/>
    </source>
</evidence>
<dbReference type="InterPro" id="IPR023614">
    <property type="entry name" value="Porin_dom_sf"/>
</dbReference>
<dbReference type="CDD" id="cd00342">
    <property type="entry name" value="gram_neg_porins"/>
    <property type="match status" value="1"/>
</dbReference>
<evidence type="ECO:0000256" key="2">
    <source>
        <dbReference type="ARBA" id="ARBA00011233"/>
    </source>
</evidence>
<organism evidence="13 14">
    <name type="scientific">Cupriavidus pauculus</name>
    <dbReference type="NCBI Taxonomy" id="82633"/>
    <lineage>
        <taxon>Bacteria</taxon>
        <taxon>Pseudomonadati</taxon>
        <taxon>Pseudomonadota</taxon>
        <taxon>Betaproteobacteria</taxon>
        <taxon>Burkholderiales</taxon>
        <taxon>Burkholderiaceae</taxon>
        <taxon>Cupriavidus</taxon>
    </lineage>
</organism>
<dbReference type="GO" id="GO:0009279">
    <property type="term" value="C:cell outer membrane"/>
    <property type="evidence" value="ECO:0007669"/>
    <property type="project" value="UniProtKB-SubCell"/>
</dbReference>
<evidence type="ECO:0000313" key="14">
    <source>
        <dbReference type="Proteomes" id="UP000234341"/>
    </source>
</evidence>
<evidence type="ECO:0000256" key="6">
    <source>
        <dbReference type="ARBA" id="ARBA00022729"/>
    </source>
</evidence>
<dbReference type="PRINTS" id="PR00184">
    <property type="entry name" value="NEISSPPORIN"/>
</dbReference>
<evidence type="ECO:0000256" key="9">
    <source>
        <dbReference type="ARBA" id="ARBA00023136"/>
    </source>
</evidence>
<evidence type="ECO:0000256" key="1">
    <source>
        <dbReference type="ARBA" id="ARBA00004571"/>
    </source>
</evidence>
<feature type="domain" description="Porin" evidence="12">
    <location>
        <begin position="25"/>
        <end position="346"/>
    </location>
</feature>
<dbReference type="InterPro" id="IPR050298">
    <property type="entry name" value="Gram-neg_bact_OMP"/>
</dbReference>
<dbReference type="Proteomes" id="UP000234341">
    <property type="component" value="Unassembled WGS sequence"/>
</dbReference>
<evidence type="ECO:0000256" key="10">
    <source>
        <dbReference type="ARBA" id="ARBA00023237"/>
    </source>
</evidence>
<dbReference type="GO" id="GO:0006811">
    <property type="term" value="P:monoatomic ion transport"/>
    <property type="evidence" value="ECO:0007669"/>
    <property type="project" value="UniProtKB-KW"/>
</dbReference>
<gene>
    <name evidence="13" type="ORF">CYJ10_29600</name>
</gene>